<protein>
    <recommendedName>
        <fullName evidence="2">protein-glutamate methylesterase</fullName>
        <ecNumber evidence="2">3.1.1.61</ecNumber>
    </recommendedName>
</protein>
<dbReference type="InterPro" id="IPR035909">
    <property type="entry name" value="CheB_C"/>
</dbReference>
<name>A0ABS1L0U6_9BACT</name>
<comment type="caution">
    <text evidence="6">The sequence shown here is derived from an EMBL/GenBank/DDBJ whole genome shotgun (WGS) entry which is preliminary data.</text>
</comment>
<dbReference type="EMBL" id="JAERRB010000015">
    <property type="protein sequence ID" value="MBL0745314.1"/>
    <property type="molecule type" value="Genomic_DNA"/>
</dbReference>
<dbReference type="RefSeq" id="WP_202015743.1">
    <property type="nucleotide sequence ID" value="NZ_JAERRB010000015.1"/>
</dbReference>
<dbReference type="Pfam" id="PF01339">
    <property type="entry name" value="CheB_methylest"/>
    <property type="match status" value="1"/>
</dbReference>
<dbReference type="SUPFAM" id="SSF52738">
    <property type="entry name" value="Methylesterase CheB, C-terminal domain"/>
    <property type="match status" value="1"/>
</dbReference>
<proteinExistence type="predicted"/>
<keyword evidence="4" id="KW-0145">Chemotaxis</keyword>
<accession>A0ABS1L0U6</accession>
<feature type="active site" evidence="4">
    <location>
        <position position="40"/>
    </location>
</feature>
<feature type="active site" evidence="4">
    <location>
        <position position="133"/>
    </location>
</feature>
<sequence>MNPKYEVLAIGGSAGSLSMLLTLLPHLVPTLNIALVVVLHRKDSEDNTLVDVLRHRTMFAVKEAEDKETIETNTIYVAPTDYHLLVEKDHSFSLDNSEKVNYSRPSIDVTFESLADVYGPTVVGLLLSGANADGVDGLKAIKKAGGGIVVQDPAASVVPYMPQQALNALPADMLLHEHSLERFIQYLADKSQ</sequence>
<dbReference type="Gene3D" id="3.40.50.180">
    <property type="entry name" value="Methylesterase CheB, C-terminal domain"/>
    <property type="match status" value="1"/>
</dbReference>
<dbReference type="PANTHER" id="PTHR42872:SF3">
    <property type="entry name" value="PROTEIN-GLUTAMATE METHYLESTERASE_PROTEIN-GLUTAMINE GLUTAMINASE 1"/>
    <property type="match status" value="1"/>
</dbReference>
<evidence type="ECO:0000313" key="7">
    <source>
        <dbReference type="Proteomes" id="UP000613030"/>
    </source>
</evidence>
<dbReference type="CDD" id="cd16433">
    <property type="entry name" value="CheB"/>
    <property type="match status" value="1"/>
</dbReference>
<evidence type="ECO:0000313" key="6">
    <source>
        <dbReference type="EMBL" id="MBL0745314.1"/>
    </source>
</evidence>
<organism evidence="6 7">
    <name type="scientific">Chryseolinea lacunae</name>
    <dbReference type="NCBI Taxonomy" id="2801331"/>
    <lineage>
        <taxon>Bacteria</taxon>
        <taxon>Pseudomonadati</taxon>
        <taxon>Bacteroidota</taxon>
        <taxon>Cytophagia</taxon>
        <taxon>Cytophagales</taxon>
        <taxon>Fulvivirgaceae</taxon>
        <taxon>Chryseolinea</taxon>
    </lineage>
</organism>
<evidence type="ECO:0000256" key="1">
    <source>
        <dbReference type="ARBA" id="ARBA00022801"/>
    </source>
</evidence>
<evidence type="ECO:0000256" key="2">
    <source>
        <dbReference type="ARBA" id="ARBA00039140"/>
    </source>
</evidence>
<keyword evidence="7" id="KW-1185">Reference proteome</keyword>
<dbReference type="PROSITE" id="PS50122">
    <property type="entry name" value="CHEB"/>
    <property type="match status" value="1"/>
</dbReference>
<feature type="domain" description="CheB-type methylesterase" evidence="5">
    <location>
        <begin position="1"/>
        <end position="168"/>
    </location>
</feature>
<evidence type="ECO:0000256" key="4">
    <source>
        <dbReference type="PROSITE-ProRule" id="PRU00050"/>
    </source>
</evidence>
<comment type="catalytic activity">
    <reaction evidence="3">
        <text>[protein]-L-glutamate 5-O-methyl ester + H2O = L-glutamyl-[protein] + methanol + H(+)</text>
        <dbReference type="Rhea" id="RHEA:23236"/>
        <dbReference type="Rhea" id="RHEA-COMP:10208"/>
        <dbReference type="Rhea" id="RHEA-COMP:10311"/>
        <dbReference type="ChEBI" id="CHEBI:15377"/>
        <dbReference type="ChEBI" id="CHEBI:15378"/>
        <dbReference type="ChEBI" id="CHEBI:17790"/>
        <dbReference type="ChEBI" id="CHEBI:29973"/>
        <dbReference type="ChEBI" id="CHEBI:82795"/>
        <dbReference type="EC" id="3.1.1.61"/>
    </reaction>
</comment>
<evidence type="ECO:0000259" key="5">
    <source>
        <dbReference type="PROSITE" id="PS50122"/>
    </source>
</evidence>
<dbReference type="PANTHER" id="PTHR42872">
    <property type="entry name" value="PROTEIN-GLUTAMATE METHYLESTERASE/PROTEIN-GLUTAMINE GLUTAMINASE"/>
    <property type="match status" value="1"/>
</dbReference>
<evidence type="ECO:0000256" key="3">
    <source>
        <dbReference type="ARBA" id="ARBA00048267"/>
    </source>
</evidence>
<feature type="active site" evidence="4">
    <location>
        <position position="13"/>
    </location>
</feature>
<reference evidence="6 7" key="1">
    <citation type="submission" date="2021-01" db="EMBL/GenBank/DDBJ databases">
        <title>Chryseolinea sp. Jin1 Genome sequencing and assembly.</title>
        <authorList>
            <person name="Kim I."/>
        </authorList>
    </citation>
    <scope>NUCLEOTIDE SEQUENCE [LARGE SCALE GENOMIC DNA]</scope>
    <source>
        <strain evidence="6 7">Jin1</strain>
    </source>
</reference>
<gene>
    <name evidence="6" type="ORF">JI741_29050</name>
</gene>
<keyword evidence="1 4" id="KW-0378">Hydrolase</keyword>
<dbReference type="Proteomes" id="UP000613030">
    <property type="component" value="Unassembled WGS sequence"/>
</dbReference>
<dbReference type="InterPro" id="IPR000673">
    <property type="entry name" value="Sig_transdc_resp-reg_Me-estase"/>
</dbReference>
<dbReference type="EC" id="3.1.1.61" evidence="2"/>